<evidence type="ECO:0000259" key="3">
    <source>
        <dbReference type="Pfam" id="PF01522"/>
    </source>
</evidence>
<dbReference type="AlphaFoldDB" id="A0AA96S0E1"/>
<dbReference type="EMBL" id="OR460122">
    <property type="protein sequence ID" value="WNS50045.1"/>
    <property type="molecule type" value="mRNA"/>
</dbReference>
<feature type="compositionally biased region" description="Basic residues" evidence="1">
    <location>
        <begin position="521"/>
        <end position="531"/>
    </location>
</feature>
<dbReference type="PANTHER" id="PTHR45985:SF3">
    <property type="entry name" value="CHITIN DEACETYLASE-LIKE 4"/>
    <property type="match status" value="1"/>
</dbReference>
<dbReference type="Pfam" id="PF01522">
    <property type="entry name" value="Polysacc_deac_1"/>
    <property type="match status" value="1"/>
</dbReference>
<evidence type="ECO:0000256" key="2">
    <source>
        <dbReference type="SAM" id="Phobius"/>
    </source>
</evidence>
<dbReference type="GO" id="GO:0016810">
    <property type="term" value="F:hydrolase activity, acting on carbon-nitrogen (but not peptide) bonds"/>
    <property type="evidence" value="ECO:0007669"/>
    <property type="project" value="InterPro"/>
</dbReference>
<evidence type="ECO:0000313" key="4">
    <source>
        <dbReference type="EMBL" id="WNS50045.1"/>
    </source>
</evidence>
<dbReference type="GO" id="GO:0005975">
    <property type="term" value="P:carbohydrate metabolic process"/>
    <property type="evidence" value="ECO:0007669"/>
    <property type="project" value="InterPro"/>
</dbReference>
<keyword evidence="2" id="KW-0812">Transmembrane</keyword>
<evidence type="ECO:0000256" key="1">
    <source>
        <dbReference type="SAM" id="MobiDB-lite"/>
    </source>
</evidence>
<keyword evidence="4" id="KW-0378">Hydrolase</keyword>
<feature type="compositionally biased region" description="Low complexity" evidence="1">
    <location>
        <begin position="363"/>
        <end position="403"/>
    </location>
</feature>
<protein>
    <submittedName>
        <fullName evidence="4">Glycoside hydrolase/deacetylase, beta/alpha-barrel-like protein</fullName>
    </submittedName>
</protein>
<accession>A0AA96S0E1</accession>
<dbReference type="Gene3D" id="3.20.20.370">
    <property type="entry name" value="Glycoside hydrolase/deacetylase"/>
    <property type="match status" value="1"/>
</dbReference>
<feature type="compositionally biased region" description="Low complexity" evidence="1">
    <location>
        <begin position="532"/>
        <end position="552"/>
    </location>
</feature>
<sequence>MVTISFDDAIRVQDYERFYTKILQGRTNPNGCKVPLTFFVSHYDTDYSLAAEIVSEGHELAVHSVTHRTPSGYWAGDDNNTNELTHEILDMRSILSQWARVPKDRVVGYRTPFLASSEDQLKILHENDFLYDCTMVTNDMYWPFTLDYKSPICNSPAVCPDSSLPGLWVIPNINKVQNSSFSCSMIDSCSHPFKTSYDHWTYFFRHNFERHYNNTKVPFGLYAHASWFYYPSMVDRLQAFIDFLDYLGSLNDVYIVTMSQLIAWSKNPTPLSQISTFKPWGCTEEPPQTDCVHTDQTLCKYSGNTNPGSDALPTDIFIRLCGSDECPTLYPNVTVPAGEYPVPSSSSVDLLTTVDLLTSTELLQPSSSSSSSSLDFTSSNSDFATSSSMKSSSVSESSSALESAETDMVISQSTSTQSDDSATADLERTATTVVLSTRNVVNVGTEPTETATVLPSASVDGGNTGPGVVDNTARGGASSSAGGGLQGGAVAGVIVGVLLVVGALATVAVVGGIVVYSRARRGRRPAAKRRAQSGAASASSSSYRNPSAQLTL</sequence>
<name>A0AA96S0E1_HALDU</name>
<feature type="domain" description="NodB homology" evidence="3">
    <location>
        <begin position="2"/>
        <end position="128"/>
    </location>
</feature>
<feature type="compositionally biased region" description="Low complexity" evidence="1">
    <location>
        <begin position="411"/>
        <end position="424"/>
    </location>
</feature>
<dbReference type="InterPro" id="IPR052740">
    <property type="entry name" value="CE4"/>
</dbReference>
<keyword evidence="2" id="KW-1133">Transmembrane helix</keyword>
<dbReference type="InterPro" id="IPR002509">
    <property type="entry name" value="NODB_dom"/>
</dbReference>
<dbReference type="PANTHER" id="PTHR45985">
    <property type="match status" value="1"/>
</dbReference>
<organism evidence="4">
    <name type="scientific">Halisarca dujardinii</name>
    <name type="common">Dujardin's slime sponge</name>
    <dbReference type="NCBI Taxonomy" id="2583056"/>
    <lineage>
        <taxon>Eukaryota</taxon>
        <taxon>Metazoa</taxon>
        <taxon>Porifera</taxon>
        <taxon>Demospongiae</taxon>
        <taxon>Verongimorpha</taxon>
        <taxon>Chondrillida</taxon>
        <taxon>Halisarcidae</taxon>
        <taxon>Halisarca</taxon>
    </lineage>
</organism>
<feature type="region of interest" description="Disordered" evidence="1">
    <location>
        <begin position="521"/>
        <end position="552"/>
    </location>
</feature>
<dbReference type="InterPro" id="IPR011330">
    <property type="entry name" value="Glyco_hydro/deAcase_b/a-brl"/>
</dbReference>
<feature type="region of interest" description="Disordered" evidence="1">
    <location>
        <begin position="363"/>
        <end position="424"/>
    </location>
</feature>
<proteinExistence type="evidence at transcript level"/>
<dbReference type="SUPFAM" id="SSF88713">
    <property type="entry name" value="Glycoside hydrolase/deacetylase"/>
    <property type="match status" value="1"/>
</dbReference>
<feature type="transmembrane region" description="Helical" evidence="2">
    <location>
        <begin position="489"/>
        <end position="516"/>
    </location>
</feature>
<keyword evidence="2" id="KW-0472">Membrane</keyword>
<reference evidence="4" key="1">
    <citation type="submission" date="2023-08" db="EMBL/GenBank/DDBJ databases">
        <authorList>
            <person name="Adameyko K."/>
            <person name="Kravchuk O."/>
            <person name="Lyupina Y."/>
        </authorList>
    </citation>
    <scope>NUCLEOTIDE SEQUENCE</scope>
</reference>